<comment type="caution">
    <text evidence="2">The sequence shown here is derived from an EMBL/GenBank/DDBJ whole genome shotgun (WGS) entry which is preliminary data.</text>
</comment>
<keyword evidence="3" id="KW-1185">Reference proteome</keyword>
<keyword evidence="1" id="KW-1133">Transmembrane helix</keyword>
<sequence length="108" mass="11871">MRNQQSTQGILSIIALICLAAGWFNFFSPEINNLLSRKVFYVLIGISFFLQAPLLSNKNFVYAMYAAAAICVLGGLFIPLGTKLESIKTIGLLGGIILSIVNRPTYRQ</sequence>
<protein>
    <submittedName>
        <fullName evidence="2">Uncharacterized protein</fullName>
    </submittedName>
</protein>
<reference evidence="2 3" key="1">
    <citation type="submission" date="2014-12" db="EMBL/GenBank/DDBJ databases">
        <title>Genome sequencing of Chryseobacterium taiwanense TPW19.</title>
        <authorList>
            <person name="Tan P.W."/>
            <person name="Chan K.-G."/>
        </authorList>
    </citation>
    <scope>NUCLEOTIDE SEQUENCE [LARGE SCALE GENOMIC DNA]</scope>
    <source>
        <strain evidence="2 3">TPW19</strain>
    </source>
</reference>
<dbReference type="OrthoDB" id="1268537at2"/>
<feature type="transmembrane region" description="Helical" evidence="1">
    <location>
        <begin position="39"/>
        <end position="56"/>
    </location>
</feature>
<proteinExistence type="predicted"/>
<keyword evidence="1" id="KW-0812">Transmembrane</keyword>
<accession>A0A0B4D1J8</accession>
<dbReference type="Proteomes" id="UP000031167">
    <property type="component" value="Unassembled WGS sequence"/>
</dbReference>
<dbReference type="EMBL" id="JWTA01000010">
    <property type="protein sequence ID" value="KIC62387.1"/>
    <property type="molecule type" value="Genomic_DNA"/>
</dbReference>
<feature type="transmembrane region" description="Helical" evidence="1">
    <location>
        <begin position="62"/>
        <end position="80"/>
    </location>
</feature>
<evidence type="ECO:0000313" key="2">
    <source>
        <dbReference type="EMBL" id="KIC62387.1"/>
    </source>
</evidence>
<evidence type="ECO:0000313" key="3">
    <source>
        <dbReference type="Proteomes" id="UP000031167"/>
    </source>
</evidence>
<gene>
    <name evidence="2" type="ORF">RM51_12705</name>
</gene>
<name>A0A0B4D1J8_9FLAO</name>
<organism evidence="2 3">
    <name type="scientific">Chryseobacterium taiwanense</name>
    <dbReference type="NCBI Taxonomy" id="363331"/>
    <lineage>
        <taxon>Bacteria</taxon>
        <taxon>Pseudomonadati</taxon>
        <taxon>Bacteroidota</taxon>
        <taxon>Flavobacteriia</taxon>
        <taxon>Flavobacteriales</taxon>
        <taxon>Weeksellaceae</taxon>
        <taxon>Chryseobacterium group</taxon>
        <taxon>Chryseobacterium</taxon>
    </lineage>
</organism>
<feature type="transmembrane region" description="Helical" evidence="1">
    <location>
        <begin position="6"/>
        <end position="27"/>
    </location>
</feature>
<dbReference type="STRING" id="363331.RM51_12705"/>
<keyword evidence="1" id="KW-0472">Membrane</keyword>
<evidence type="ECO:0000256" key="1">
    <source>
        <dbReference type="SAM" id="Phobius"/>
    </source>
</evidence>
<dbReference type="AlphaFoldDB" id="A0A0B4D1J8"/>
<dbReference type="RefSeq" id="WP_039370040.1">
    <property type="nucleotide sequence ID" value="NZ_JWTA01000010.1"/>
</dbReference>